<comment type="subcellular location">
    <subcellularLocation>
        <location evidence="1">Golgi apparatus membrane</location>
        <topology evidence="1">Single-pass type II membrane protein</topology>
    </subcellularLocation>
</comment>
<keyword evidence="4" id="KW-0735">Signal-anchor</keyword>
<sequence length="299" mass="33198">MKPPAAGTETPSAATESQKDGGGGLLRPSWMCYMVVLSTVFWFLVVSLHSGVEGGLSSALFKPSGPSLPLLDRFTFEDQNPAPEPVVPADPCAGRYIYMYDMPARFNEELLRDCYALRPWMGGMCRYVVNGGMGEPLGDEGGVFSERGWFATDQFLLDIIFHGRMKRSHFCLQPRGDTMTRRSTFDTILAGCIPVFFHPGSAYDQYTLHLPPEHGSYSVLVLHSDVAGPRNVSIEETLRAIPPEKVRSMREEVIRLIPTVVYADTRSSRVDFRDAFDVAVDAVLDRVARRQRGEPDAGK</sequence>
<evidence type="ECO:0000313" key="9">
    <source>
        <dbReference type="Proteomes" id="UP000006038"/>
    </source>
</evidence>
<dbReference type="Proteomes" id="UP000006038">
    <property type="component" value="Chromosome 10"/>
</dbReference>
<evidence type="ECO:0000256" key="5">
    <source>
        <dbReference type="ARBA" id="ARBA00023034"/>
    </source>
</evidence>
<keyword evidence="4" id="KW-0812">Transmembrane</keyword>
<comment type="similarity">
    <text evidence="2">Belongs to the glycosyltransferase 47 family.</text>
</comment>
<reference evidence="8" key="2">
    <citation type="submission" date="2013-04" db="UniProtKB">
        <authorList>
            <consortium name="EnsemblPlants"/>
        </authorList>
    </citation>
    <scope>IDENTIFICATION</scope>
</reference>
<evidence type="ECO:0000256" key="2">
    <source>
        <dbReference type="ARBA" id="ARBA00010271"/>
    </source>
</evidence>
<evidence type="ECO:0000256" key="6">
    <source>
        <dbReference type="SAM" id="MobiDB-lite"/>
    </source>
</evidence>
<name>J3N364_ORYBR</name>
<evidence type="ECO:0000256" key="4">
    <source>
        <dbReference type="ARBA" id="ARBA00022968"/>
    </source>
</evidence>
<dbReference type="eggNOG" id="KOG1021">
    <property type="taxonomic scope" value="Eukaryota"/>
</dbReference>
<evidence type="ECO:0000256" key="1">
    <source>
        <dbReference type="ARBA" id="ARBA00004323"/>
    </source>
</evidence>
<dbReference type="STRING" id="4533.J3N364"/>
<dbReference type="HOGENOM" id="CLU_931818_0_0_1"/>
<dbReference type="EnsemblPlants" id="OB10G19620.1">
    <property type="protein sequence ID" value="OB10G19620.1"/>
    <property type="gene ID" value="OB10G19620"/>
</dbReference>
<dbReference type="AlphaFoldDB" id="J3N364"/>
<dbReference type="PANTHER" id="PTHR11062">
    <property type="entry name" value="EXOSTOSIN HEPARAN SULFATE GLYCOSYLTRANSFERASE -RELATED"/>
    <property type="match status" value="1"/>
</dbReference>
<accession>J3N364</accession>
<dbReference type="InterPro" id="IPR040911">
    <property type="entry name" value="Exostosin_GT47"/>
</dbReference>
<dbReference type="InterPro" id="IPR004263">
    <property type="entry name" value="Exostosin"/>
</dbReference>
<feature type="region of interest" description="Disordered" evidence="6">
    <location>
        <begin position="1"/>
        <end position="21"/>
    </location>
</feature>
<protein>
    <recommendedName>
        <fullName evidence="7">Exostosin GT47 domain-containing protein</fullName>
    </recommendedName>
</protein>
<dbReference type="GO" id="GO:0016757">
    <property type="term" value="F:glycosyltransferase activity"/>
    <property type="evidence" value="ECO:0007669"/>
    <property type="project" value="UniProtKB-KW"/>
</dbReference>
<reference evidence="8" key="1">
    <citation type="journal article" date="2013" name="Nat. Commun.">
        <title>Whole-genome sequencing of Oryza brachyantha reveals mechanisms underlying Oryza genome evolution.</title>
        <authorList>
            <person name="Chen J."/>
            <person name="Huang Q."/>
            <person name="Gao D."/>
            <person name="Wang J."/>
            <person name="Lang Y."/>
            <person name="Liu T."/>
            <person name="Li B."/>
            <person name="Bai Z."/>
            <person name="Luis Goicoechea J."/>
            <person name="Liang C."/>
            <person name="Chen C."/>
            <person name="Zhang W."/>
            <person name="Sun S."/>
            <person name="Liao Y."/>
            <person name="Zhang X."/>
            <person name="Yang L."/>
            <person name="Song C."/>
            <person name="Wang M."/>
            <person name="Shi J."/>
            <person name="Liu G."/>
            <person name="Liu J."/>
            <person name="Zhou H."/>
            <person name="Zhou W."/>
            <person name="Yu Q."/>
            <person name="An N."/>
            <person name="Chen Y."/>
            <person name="Cai Q."/>
            <person name="Wang B."/>
            <person name="Liu B."/>
            <person name="Min J."/>
            <person name="Huang Y."/>
            <person name="Wu H."/>
            <person name="Li Z."/>
            <person name="Zhang Y."/>
            <person name="Yin Y."/>
            <person name="Song W."/>
            <person name="Jiang J."/>
            <person name="Jackson S.A."/>
            <person name="Wing R.A."/>
            <person name="Wang J."/>
            <person name="Chen M."/>
        </authorList>
    </citation>
    <scope>NUCLEOTIDE SEQUENCE [LARGE SCALE GENOMIC DNA]</scope>
    <source>
        <strain evidence="8">cv. IRGC 101232</strain>
    </source>
</reference>
<feature type="domain" description="Exostosin GT47" evidence="7">
    <location>
        <begin position="163"/>
        <end position="235"/>
    </location>
</feature>
<dbReference type="PANTHER" id="PTHR11062:SF255">
    <property type="entry name" value="XYLOGLUCAN GALACTOSYLTRANSFERASE GT17-RELATED"/>
    <property type="match status" value="1"/>
</dbReference>
<evidence type="ECO:0000259" key="7">
    <source>
        <dbReference type="Pfam" id="PF03016"/>
    </source>
</evidence>
<keyword evidence="9" id="KW-1185">Reference proteome</keyword>
<keyword evidence="3" id="KW-0808">Transferase</keyword>
<proteinExistence type="inferred from homology"/>
<dbReference type="Gramene" id="OB10G19620.1">
    <property type="protein sequence ID" value="OB10G19620.1"/>
    <property type="gene ID" value="OB10G19620"/>
</dbReference>
<keyword evidence="3" id="KW-0328">Glycosyltransferase</keyword>
<keyword evidence="5" id="KW-0333">Golgi apparatus</keyword>
<evidence type="ECO:0000256" key="3">
    <source>
        <dbReference type="ARBA" id="ARBA00022676"/>
    </source>
</evidence>
<evidence type="ECO:0000313" key="8">
    <source>
        <dbReference type="EnsemblPlants" id="OB10G19620.1"/>
    </source>
</evidence>
<dbReference type="Pfam" id="PF03016">
    <property type="entry name" value="Exostosin_GT47"/>
    <property type="match status" value="1"/>
</dbReference>
<dbReference type="GO" id="GO:0000139">
    <property type="term" value="C:Golgi membrane"/>
    <property type="evidence" value="ECO:0007669"/>
    <property type="project" value="UniProtKB-SubCell"/>
</dbReference>
<organism evidence="8">
    <name type="scientific">Oryza brachyantha</name>
    <name type="common">malo sina</name>
    <dbReference type="NCBI Taxonomy" id="4533"/>
    <lineage>
        <taxon>Eukaryota</taxon>
        <taxon>Viridiplantae</taxon>
        <taxon>Streptophyta</taxon>
        <taxon>Embryophyta</taxon>
        <taxon>Tracheophyta</taxon>
        <taxon>Spermatophyta</taxon>
        <taxon>Magnoliopsida</taxon>
        <taxon>Liliopsida</taxon>
        <taxon>Poales</taxon>
        <taxon>Poaceae</taxon>
        <taxon>BOP clade</taxon>
        <taxon>Oryzoideae</taxon>
        <taxon>Oryzeae</taxon>
        <taxon>Oryzinae</taxon>
        <taxon>Oryza</taxon>
    </lineage>
</organism>